<name>A0A644YXU1_9ZZZZ</name>
<dbReference type="SUPFAM" id="SSF56935">
    <property type="entry name" value="Porins"/>
    <property type="match status" value="1"/>
</dbReference>
<sequence>MKMKQRGLLLAATLLASGMMFAQLRPTNKDGINVFETPKTETEFEGFNVQLGGALTLPFSMLDHSNTVTRESGYSYDYANPAANSLVPLTSGFGLPQANLYIKSNLSDGIYLNFELYLASRHHNETWVKGGFLQFEKMEFLPWDFVDEIMKYTTIKVGQFDVNYGDAHFRRSDGGLTFYNPFMENHIMDEFATEIGAEVDVHVGDFILVGAVTNGKLNNDLTKINTTRAQTKYSNGVHNPAWIGKLAYDKQINSQFRLRASASGYYTAGSVRNTLFGGDRTGSNYYGVMYNAPISNANFTNGRFNPGFGDKVAAVMGNLFLKFSPVQGFSLESFTTLENAGGRGANEPDVRKSNQFVTDLVVRFGADEDFYVGARYNTMKADMGAAQGEPNHYEVDINRVAIAAGWYMTKNVMAKIEYVNQKYNGFPARSIQDGAEFNGLTLQGSIAF</sequence>
<comment type="caution">
    <text evidence="1">The sequence shown here is derived from an EMBL/GenBank/DDBJ whole genome shotgun (WGS) entry which is preliminary data.</text>
</comment>
<dbReference type="EMBL" id="VSSQ01005894">
    <property type="protein sequence ID" value="MPM30804.1"/>
    <property type="molecule type" value="Genomic_DNA"/>
</dbReference>
<dbReference type="AlphaFoldDB" id="A0A644YXU1"/>
<accession>A0A644YXU1</accession>
<organism evidence="1">
    <name type="scientific">bioreactor metagenome</name>
    <dbReference type="NCBI Taxonomy" id="1076179"/>
    <lineage>
        <taxon>unclassified sequences</taxon>
        <taxon>metagenomes</taxon>
        <taxon>ecological metagenomes</taxon>
    </lineage>
</organism>
<evidence type="ECO:0000313" key="1">
    <source>
        <dbReference type="EMBL" id="MPM30804.1"/>
    </source>
</evidence>
<reference evidence="1" key="1">
    <citation type="submission" date="2019-08" db="EMBL/GenBank/DDBJ databases">
        <authorList>
            <person name="Kucharzyk K."/>
            <person name="Murdoch R.W."/>
            <person name="Higgins S."/>
            <person name="Loffler F."/>
        </authorList>
    </citation>
    <scope>NUCLEOTIDE SEQUENCE</scope>
</reference>
<protein>
    <recommendedName>
        <fullName evidence="2">Porin domain-containing protein</fullName>
    </recommendedName>
</protein>
<gene>
    <name evidence="1" type="ORF">SDC9_77354</name>
</gene>
<evidence type="ECO:0008006" key="2">
    <source>
        <dbReference type="Google" id="ProtNLM"/>
    </source>
</evidence>
<proteinExistence type="predicted"/>